<dbReference type="EMBL" id="JH159160">
    <property type="protein sequence ID" value="EGZ08591.1"/>
    <property type="molecule type" value="Genomic_DNA"/>
</dbReference>
<dbReference type="RefSeq" id="XP_009535224.1">
    <property type="nucleotide sequence ID" value="XM_009536929.1"/>
</dbReference>
<sequence length="107" mass="11756">MATRYIFMAWAGVMLVLNASSIRSITYCKVGNWFHHVSTCLLSTFTSSDHGKPHADCPSATCRSNLLPQSRKPEPSPTYSSLPSNGRIASFFWRASGYWYCVGTAGG</sequence>
<dbReference type="InParanoid" id="G5A5I6"/>
<feature type="chain" id="PRO_5003472949" description="Secreted protein" evidence="1">
    <location>
        <begin position="25"/>
        <end position="107"/>
    </location>
</feature>
<gene>
    <name evidence="2" type="ORF">PHYSODRAFT_318617</name>
</gene>
<dbReference type="GeneID" id="20644224"/>
<evidence type="ECO:0000313" key="3">
    <source>
        <dbReference type="Proteomes" id="UP000002640"/>
    </source>
</evidence>
<organism evidence="2 3">
    <name type="scientific">Phytophthora sojae (strain P6497)</name>
    <name type="common">Soybean stem and root rot agent</name>
    <name type="synonym">Phytophthora megasperma f. sp. glycines</name>
    <dbReference type="NCBI Taxonomy" id="1094619"/>
    <lineage>
        <taxon>Eukaryota</taxon>
        <taxon>Sar</taxon>
        <taxon>Stramenopiles</taxon>
        <taxon>Oomycota</taxon>
        <taxon>Peronosporomycetes</taxon>
        <taxon>Peronosporales</taxon>
        <taxon>Peronosporaceae</taxon>
        <taxon>Phytophthora</taxon>
    </lineage>
</organism>
<name>G5A5I6_PHYSP</name>
<dbReference type="Proteomes" id="UP000002640">
    <property type="component" value="Unassembled WGS sequence"/>
</dbReference>
<keyword evidence="3" id="KW-1185">Reference proteome</keyword>
<reference evidence="2 3" key="1">
    <citation type="journal article" date="2006" name="Science">
        <title>Phytophthora genome sequences uncover evolutionary origins and mechanisms of pathogenesis.</title>
        <authorList>
            <person name="Tyler B.M."/>
            <person name="Tripathy S."/>
            <person name="Zhang X."/>
            <person name="Dehal P."/>
            <person name="Jiang R.H."/>
            <person name="Aerts A."/>
            <person name="Arredondo F.D."/>
            <person name="Baxter L."/>
            <person name="Bensasson D."/>
            <person name="Beynon J.L."/>
            <person name="Chapman J."/>
            <person name="Damasceno C.M."/>
            <person name="Dorrance A.E."/>
            <person name="Dou D."/>
            <person name="Dickerman A.W."/>
            <person name="Dubchak I.L."/>
            <person name="Garbelotto M."/>
            <person name="Gijzen M."/>
            <person name="Gordon S.G."/>
            <person name="Govers F."/>
            <person name="Grunwald N.J."/>
            <person name="Huang W."/>
            <person name="Ivors K.L."/>
            <person name="Jones R.W."/>
            <person name="Kamoun S."/>
            <person name="Krampis K."/>
            <person name="Lamour K.H."/>
            <person name="Lee M.K."/>
            <person name="McDonald W.H."/>
            <person name="Medina M."/>
            <person name="Meijer H.J."/>
            <person name="Nordberg E.K."/>
            <person name="Maclean D.J."/>
            <person name="Ospina-Giraldo M.D."/>
            <person name="Morris P.F."/>
            <person name="Phuntumart V."/>
            <person name="Putnam N.H."/>
            <person name="Rash S."/>
            <person name="Rose J.K."/>
            <person name="Sakihama Y."/>
            <person name="Salamov A.A."/>
            <person name="Savidor A."/>
            <person name="Scheuring C.F."/>
            <person name="Smith B.M."/>
            <person name="Sobral B.W."/>
            <person name="Terry A."/>
            <person name="Torto-Alalibo T.A."/>
            <person name="Win J."/>
            <person name="Xu Z."/>
            <person name="Zhang H."/>
            <person name="Grigoriev I.V."/>
            <person name="Rokhsar D.S."/>
            <person name="Boore J.L."/>
        </authorList>
    </citation>
    <scope>NUCLEOTIDE SEQUENCE [LARGE SCALE GENOMIC DNA]</scope>
    <source>
        <strain evidence="2 3">P6497</strain>
    </source>
</reference>
<proteinExistence type="predicted"/>
<feature type="signal peptide" evidence="1">
    <location>
        <begin position="1"/>
        <end position="24"/>
    </location>
</feature>
<accession>G5A5I6</accession>
<evidence type="ECO:0000313" key="2">
    <source>
        <dbReference type="EMBL" id="EGZ08591.1"/>
    </source>
</evidence>
<evidence type="ECO:0000256" key="1">
    <source>
        <dbReference type="SAM" id="SignalP"/>
    </source>
</evidence>
<evidence type="ECO:0008006" key="4">
    <source>
        <dbReference type="Google" id="ProtNLM"/>
    </source>
</evidence>
<keyword evidence="1" id="KW-0732">Signal</keyword>
<dbReference type="KEGG" id="psoj:PHYSODRAFT_318617"/>
<protein>
    <recommendedName>
        <fullName evidence="4">Secreted protein</fullName>
    </recommendedName>
</protein>
<dbReference type="AlphaFoldDB" id="G5A5I6"/>
<dbReference type="OMA" id="KPHADCP"/>